<evidence type="ECO:0000256" key="1">
    <source>
        <dbReference type="SAM" id="MobiDB-lite"/>
    </source>
</evidence>
<dbReference type="Proteomes" id="UP001244011">
    <property type="component" value="Unassembled WGS sequence"/>
</dbReference>
<dbReference type="EMBL" id="MU839024">
    <property type="protein sequence ID" value="KAK1763880.1"/>
    <property type="molecule type" value="Genomic_DNA"/>
</dbReference>
<organism evidence="3 4">
    <name type="scientific">Phialemonium atrogriseum</name>
    <dbReference type="NCBI Taxonomy" id="1093897"/>
    <lineage>
        <taxon>Eukaryota</taxon>
        <taxon>Fungi</taxon>
        <taxon>Dikarya</taxon>
        <taxon>Ascomycota</taxon>
        <taxon>Pezizomycotina</taxon>
        <taxon>Sordariomycetes</taxon>
        <taxon>Sordariomycetidae</taxon>
        <taxon>Cephalothecales</taxon>
        <taxon>Cephalothecaceae</taxon>
        <taxon>Phialemonium</taxon>
    </lineage>
</organism>
<keyword evidence="2" id="KW-1133">Transmembrane helix</keyword>
<comment type="caution">
    <text evidence="3">The sequence shown here is derived from an EMBL/GenBank/DDBJ whole genome shotgun (WGS) entry which is preliminary data.</text>
</comment>
<dbReference type="RefSeq" id="XP_060280093.1">
    <property type="nucleotide sequence ID" value="XM_060428896.1"/>
</dbReference>
<keyword evidence="2" id="KW-0472">Membrane</keyword>
<feature type="transmembrane region" description="Helical" evidence="2">
    <location>
        <begin position="127"/>
        <end position="148"/>
    </location>
</feature>
<dbReference type="AlphaFoldDB" id="A0AAJ0BSZ3"/>
<feature type="transmembrane region" description="Helical" evidence="2">
    <location>
        <begin position="49"/>
        <end position="68"/>
    </location>
</feature>
<name>A0AAJ0BSZ3_9PEZI</name>
<accession>A0AAJ0BSZ3</accession>
<reference evidence="3" key="1">
    <citation type="submission" date="2023-06" db="EMBL/GenBank/DDBJ databases">
        <title>Genome-scale phylogeny and comparative genomics of the fungal order Sordariales.</title>
        <authorList>
            <consortium name="Lawrence Berkeley National Laboratory"/>
            <person name="Hensen N."/>
            <person name="Bonometti L."/>
            <person name="Westerberg I."/>
            <person name="Brannstrom I.O."/>
            <person name="Guillou S."/>
            <person name="Cros-Aarteil S."/>
            <person name="Calhoun S."/>
            <person name="Haridas S."/>
            <person name="Kuo A."/>
            <person name="Mondo S."/>
            <person name="Pangilinan J."/>
            <person name="Riley R."/>
            <person name="Labutti K."/>
            <person name="Andreopoulos B."/>
            <person name="Lipzen A."/>
            <person name="Chen C."/>
            <person name="Yanf M."/>
            <person name="Daum C."/>
            <person name="Ng V."/>
            <person name="Clum A."/>
            <person name="Steindorff A."/>
            <person name="Ohm R."/>
            <person name="Martin F."/>
            <person name="Silar P."/>
            <person name="Natvig D."/>
            <person name="Lalanne C."/>
            <person name="Gautier V."/>
            <person name="Ament-Velasquez S.L."/>
            <person name="Kruys A."/>
            <person name="Hutchinson M.I."/>
            <person name="Powell A.J."/>
            <person name="Barry K."/>
            <person name="Miller A.N."/>
            <person name="Grigoriev I.V."/>
            <person name="Debuchy R."/>
            <person name="Gladieux P."/>
            <person name="Thoren M.H."/>
            <person name="Johannesson H."/>
        </authorList>
    </citation>
    <scope>NUCLEOTIDE SEQUENCE</scope>
    <source>
        <strain evidence="3">8032-3</strain>
    </source>
</reference>
<keyword evidence="4" id="KW-1185">Reference proteome</keyword>
<feature type="compositionally biased region" description="Polar residues" evidence="1">
    <location>
        <begin position="1"/>
        <end position="10"/>
    </location>
</feature>
<feature type="transmembrane region" description="Helical" evidence="2">
    <location>
        <begin position="184"/>
        <end position="212"/>
    </location>
</feature>
<gene>
    <name evidence="3" type="ORF">QBC33DRAFT_548790</name>
</gene>
<feature type="region of interest" description="Disordered" evidence="1">
    <location>
        <begin position="1"/>
        <end position="31"/>
    </location>
</feature>
<evidence type="ECO:0000256" key="2">
    <source>
        <dbReference type="SAM" id="Phobius"/>
    </source>
</evidence>
<keyword evidence="2" id="KW-0812">Transmembrane</keyword>
<evidence type="ECO:0000313" key="4">
    <source>
        <dbReference type="Proteomes" id="UP001244011"/>
    </source>
</evidence>
<feature type="transmembrane region" description="Helical" evidence="2">
    <location>
        <begin position="89"/>
        <end position="107"/>
    </location>
</feature>
<sequence length="233" mass="25963">MAHVTEQTPLLQDESAPPAHTADDGQNTISNGSDHPHGYSWRVAAVGQWFSLIGGLAVFGLAAAVSVIHRHCRPELYHIARDIKSYLETMVILVHVTEGLITVFWAASNLLHLLTSGTLMPFPLSALLYAISSFFTIPAVVHGMAALLTERYFGYFCADYPEWGNGRWEKCAVWAERFHRLVWAYLYSVLALSLIHAVLFVACFVACFVAPYSGRTSLRGRQSRQLTLQFTFT</sequence>
<proteinExistence type="predicted"/>
<protein>
    <submittedName>
        <fullName evidence="3">Uncharacterized protein</fullName>
    </submittedName>
</protein>
<evidence type="ECO:0000313" key="3">
    <source>
        <dbReference type="EMBL" id="KAK1763880.1"/>
    </source>
</evidence>
<dbReference type="GeneID" id="85312083"/>